<reference evidence="2" key="1">
    <citation type="submission" date="2023-04" db="EMBL/GenBank/DDBJ databases">
        <authorList>
            <person name="Vijverberg K."/>
            <person name="Xiong W."/>
            <person name="Schranz E."/>
        </authorList>
    </citation>
    <scope>NUCLEOTIDE SEQUENCE</scope>
</reference>
<evidence type="ECO:0000256" key="1">
    <source>
        <dbReference type="SAM" id="Phobius"/>
    </source>
</evidence>
<organism evidence="2 3">
    <name type="scientific">Lactuca saligna</name>
    <name type="common">Willowleaf lettuce</name>
    <dbReference type="NCBI Taxonomy" id="75948"/>
    <lineage>
        <taxon>Eukaryota</taxon>
        <taxon>Viridiplantae</taxon>
        <taxon>Streptophyta</taxon>
        <taxon>Embryophyta</taxon>
        <taxon>Tracheophyta</taxon>
        <taxon>Spermatophyta</taxon>
        <taxon>Magnoliopsida</taxon>
        <taxon>eudicotyledons</taxon>
        <taxon>Gunneridae</taxon>
        <taxon>Pentapetalae</taxon>
        <taxon>asterids</taxon>
        <taxon>campanulids</taxon>
        <taxon>Asterales</taxon>
        <taxon>Asteraceae</taxon>
        <taxon>Cichorioideae</taxon>
        <taxon>Cichorieae</taxon>
        <taxon>Lactucinae</taxon>
        <taxon>Lactuca</taxon>
    </lineage>
</organism>
<sequence length="126" mass="14767">MRCRKRIQRHPKKTVIEQPKVKLRVNVKTVEFDNCEVSVDSKSVQEMLGLPSGGSLLSNMDYISENNEKSCMFEWKKQFESIDKLRLKQLKNELVQTSAADDNFRIIFWFFLLILSVSLQAWLNVI</sequence>
<protein>
    <submittedName>
        <fullName evidence="2">Uncharacterized protein</fullName>
    </submittedName>
</protein>
<gene>
    <name evidence="2" type="ORF">LSALG_LOCUS36130</name>
</gene>
<accession>A0AA35ZS16</accession>
<dbReference type="AlphaFoldDB" id="A0AA35ZS16"/>
<dbReference type="EMBL" id="OX465084">
    <property type="protein sequence ID" value="CAI9297303.1"/>
    <property type="molecule type" value="Genomic_DNA"/>
</dbReference>
<keyword evidence="1" id="KW-0812">Transmembrane</keyword>
<evidence type="ECO:0000313" key="2">
    <source>
        <dbReference type="EMBL" id="CAI9297303.1"/>
    </source>
</evidence>
<proteinExistence type="predicted"/>
<keyword evidence="1" id="KW-0472">Membrane</keyword>
<feature type="transmembrane region" description="Helical" evidence="1">
    <location>
        <begin position="106"/>
        <end position="123"/>
    </location>
</feature>
<name>A0AA35ZS16_LACSI</name>
<keyword evidence="1" id="KW-1133">Transmembrane helix</keyword>
<evidence type="ECO:0000313" key="3">
    <source>
        <dbReference type="Proteomes" id="UP001177003"/>
    </source>
</evidence>
<dbReference type="Proteomes" id="UP001177003">
    <property type="component" value="Chromosome 8"/>
</dbReference>
<keyword evidence="3" id="KW-1185">Reference proteome</keyword>